<dbReference type="Proteomes" id="UP001062846">
    <property type="component" value="Chromosome 3"/>
</dbReference>
<keyword evidence="2" id="KW-1185">Reference proteome</keyword>
<protein>
    <submittedName>
        <fullName evidence="1">Uncharacterized protein</fullName>
    </submittedName>
</protein>
<gene>
    <name evidence="1" type="ORF">RHMOL_Rhmol03G0296400</name>
</gene>
<sequence length="114" mass="12844">MLLCLEAARDYYGNRTALFDGIEEGGIRASHEIDEHDNDSAMEGLQDRVIMPKGGNDMDSSRGILSRTMDKFKMVLISLFFTVFETKSSRRIVTLVAAFVVIFLIVYYLTKGLP</sequence>
<dbReference type="EMBL" id="CM046390">
    <property type="protein sequence ID" value="KAI8565893.1"/>
    <property type="molecule type" value="Genomic_DNA"/>
</dbReference>
<proteinExistence type="predicted"/>
<name>A0ACC0PJJ3_RHOML</name>
<organism evidence="1 2">
    <name type="scientific">Rhododendron molle</name>
    <name type="common">Chinese azalea</name>
    <name type="synonym">Azalea mollis</name>
    <dbReference type="NCBI Taxonomy" id="49168"/>
    <lineage>
        <taxon>Eukaryota</taxon>
        <taxon>Viridiplantae</taxon>
        <taxon>Streptophyta</taxon>
        <taxon>Embryophyta</taxon>
        <taxon>Tracheophyta</taxon>
        <taxon>Spermatophyta</taxon>
        <taxon>Magnoliopsida</taxon>
        <taxon>eudicotyledons</taxon>
        <taxon>Gunneridae</taxon>
        <taxon>Pentapetalae</taxon>
        <taxon>asterids</taxon>
        <taxon>Ericales</taxon>
        <taxon>Ericaceae</taxon>
        <taxon>Ericoideae</taxon>
        <taxon>Rhodoreae</taxon>
        <taxon>Rhododendron</taxon>
    </lineage>
</organism>
<comment type="caution">
    <text evidence="1">The sequence shown here is derived from an EMBL/GenBank/DDBJ whole genome shotgun (WGS) entry which is preliminary data.</text>
</comment>
<evidence type="ECO:0000313" key="2">
    <source>
        <dbReference type="Proteomes" id="UP001062846"/>
    </source>
</evidence>
<accession>A0ACC0PJJ3</accession>
<reference evidence="1" key="1">
    <citation type="submission" date="2022-02" db="EMBL/GenBank/DDBJ databases">
        <title>Plant Genome Project.</title>
        <authorList>
            <person name="Zhang R.-G."/>
        </authorList>
    </citation>
    <scope>NUCLEOTIDE SEQUENCE</scope>
    <source>
        <strain evidence="1">AT1</strain>
    </source>
</reference>
<evidence type="ECO:0000313" key="1">
    <source>
        <dbReference type="EMBL" id="KAI8565893.1"/>
    </source>
</evidence>